<name>A0ACB8ARI8_9AGAM</name>
<evidence type="ECO:0000313" key="1">
    <source>
        <dbReference type="EMBL" id="KAH7914987.1"/>
    </source>
</evidence>
<dbReference type="Proteomes" id="UP000790377">
    <property type="component" value="Unassembled WGS sequence"/>
</dbReference>
<dbReference type="EMBL" id="MU267606">
    <property type="protein sequence ID" value="KAH7914987.1"/>
    <property type="molecule type" value="Genomic_DNA"/>
</dbReference>
<organism evidence="1 2">
    <name type="scientific">Hygrophoropsis aurantiaca</name>
    <dbReference type="NCBI Taxonomy" id="72124"/>
    <lineage>
        <taxon>Eukaryota</taxon>
        <taxon>Fungi</taxon>
        <taxon>Dikarya</taxon>
        <taxon>Basidiomycota</taxon>
        <taxon>Agaricomycotina</taxon>
        <taxon>Agaricomycetes</taxon>
        <taxon>Agaricomycetidae</taxon>
        <taxon>Boletales</taxon>
        <taxon>Coniophorineae</taxon>
        <taxon>Hygrophoropsidaceae</taxon>
        <taxon>Hygrophoropsis</taxon>
    </lineage>
</organism>
<evidence type="ECO:0000313" key="2">
    <source>
        <dbReference type="Proteomes" id="UP000790377"/>
    </source>
</evidence>
<reference evidence="1" key="1">
    <citation type="journal article" date="2021" name="New Phytol.">
        <title>Evolutionary innovations through gain and loss of genes in the ectomycorrhizal Boletales.</title>
        <authorList>
            <person name="Wu G."/>
            <person name="Miyauchi S."/>
            <person name="Morin E."/>
            <person name="Kuo A."/>
            <person name="Drula E."/>
            <person name="Varga T."/>
            <person name="Kohler A."/>
            <person name="Feng B."/>
            <person name="Cao Y."/>
            <person name="Lipzen A."/>
            <person name="Daum C."/>
            <person name="Hundley H."/>
            <person name="Pangilinan J."/>
            <person name="Johnson J."/>
            <person name="Barry K."/>
            <person name="LaButti K."/>
            <person name="Ng V."/>
            <person name="Ahrendt S."/>
            <person name="Min B."/>
            <person name="Choi I.G."/>
            <person name="Park H."/>
            <person name="Plett J.M."/>
            <person name="Magnuson J."/>
            <person name="Spatafora J.W."/>
            <person name="Nagy L.G."/>
            <person name="Henrissat B."/>
            <person name="Grigoriev I.V."/>
            <person name="Yang Z.L."/>
            <person name="Xu J."/>
            <person name="Martin F.M."/>
        </authorList>
    </citation>
    <scope>NUCLEOTIDE SEQUENCE</scope>
    <source>
        <strain evidence="1">ATCC 28755</strain>
    </source>
</reference>
<proteinExistence type="predicted"/>
<accession>A0ACB8ARI8</accession>
<sequence>MASMDLWLWFRKVRVIFLASAVILCFIWTILIALYMGRNWTAYNSVQRGFLCGFVALDFISSILLYLMIVVKYRFWPDTARTAVLVGLHVVVSYATLLPFVAFLATPPPPPETPDELENPAINNITEPDTRRTHVSSGSHTWLLRNSAGAAPELIASDLPVHRGHSDVNRPHSYGSSYSSLDMKLVSHVNPNVSIVVGQPSAYTVSSPGSEAGSIVRTSTLSTADRDFNASSLSSQPYGEYFAHRAGSVASHTLPNRFQGDLMGDRRTSVMSAYSVASPASQYDFPASSSLERPTSRSIIIPPYPTASPESSEAPRLYRSRAASARQYTQSPGLGSRVASTSPLAANIVLPGTPGAQSVHSMMASVHDHPENNRMSHHSGSGFLSPPLTALPTPRYASGSSPATFELHLSDVSRSSSVDVGDLMDIASGTSTRLDSINTTLEVDFRGRPHVRNDSLGSNVDLDEWKRHVLLAAGRAV</sequence>
<comment type="caution">
    <text evidence="1">The sequence shown here is derived from an EMBL/GenBank/DDBJ whole genome shotgun (WGS) entry which is preliminary data.</text>
</comment>
<protein>
    <submittedName>
        <fullName evidence="1">Uncharacterized protein</fullName>
    </submittedName>
</protein>
<keyword evidence="2" id="KW-1185">Reference proteome</keyword>
<gene>
    <name evidence="1" type="ORF">BJ138DRAFT_1110073</name>
</gene>